<keyword evidence="2" id="KW-1133">Transmembrane helix</keyword>
<name>A0A1G1WB17_9BACT</name>
<feature type="transmembrane region" description="Helical" evidence="2">
    <location>
        <begin position="7"/>
        <end position="24"/>
    </location>
</feature>
<evidence type="ECO:0000313" key="3">
    <source>
        <dbReference type="EMBL" id="OGY24814.1"/>
    </source>
</evidence>
<gene>
    <name evidence="3" type="ORF">A2Y57_01785</name>
</gene>
<dbReference type="AlphaFoldDB" id="A0A1G1WB17"/>
<feature type="coiled-coil region" evidence="1">
    <location>
        <begin position="381"/>
        <end position="450"/>
    </location>
</feature>
<proteinExistence type="predicted"/>
<dbReference type="Proteomes" id="UP000177103">
    <property type="component" value="Unassembled WGS sequence"/>
</dbReference>
<evidence type="ECO:0000256" key="2">
    <source>
        <dbReference type="SAM" id="Phobius"/>
    </source>
</evidence>
<keyword evidence="1" id="KW-0175">Coiled coil</keyword>
<dbReference type="EMBL" id="MHCQ01000013">
    <property type="protein sequence ID" value="OGY24814.1"/>
    <property type="molecule type" value="Genomic_DNA"/>
</dbReference>
<keyword evidence="2" id="KW-0812">Transmembrane</keyword>
<evidence type="ECO:0000256" key="1">
    <source>
        <dbReference type="SAM" id="Coils"/>
    </source>
</evidence>
<sequence>MTLKQFGFLAAAGVVGFIIFSLPIPAFIKWPFILLLALVGVSFAFIPINDITLDRWILVFLRTIYSPTRRIWKKHLQHLEFLEDYFSSYYLKREEAVVTPPKDREKLEKFLASFTAKPKSPIDEAEENYLKNLDFRAEIGFSPPPPPPEPFFEERKPITEEKTTEKLAGFANFEPIATVPSETEHLFIKQVSYVQPRNLVAPAVPLQTQPSVQPAVVQPKVREVFEIPEFKPPTKEEIEAIAIQPVPKPQQQPPIPIVIPKEEPLVKEGETLVPKIAVAAPTVPYVPPTISPPTEIASEEPFALPPKPEIAPSPAKVEQAPPALVPTPEKLPEIPSAPPTIPSPKVEIPPPIAAPPKIAEIKKPAEPTHLEKELGHAQAEKETLLTQLAESQRTLMKIKEQSETERQERQRVLNDLQKMQGEFDRINQEKALAQEKAAKLNTLIETFQRQSPQIKVGEITPKGEQIIGGEPSPPLTGAIQEAPVTKQADIKIIEAKIAQGRLAPPKASVPNVLYGLVRSVKGLLLPDTILVVKDQQGDPARALKTNKIGQFSISTPLPNGIYTIEVEKEGYQFDLYQVKLDGSIIDPIELQSKN</sequence>
<reference evidence="3 4" key="1">
    <citation type="journal article" date="2016" name="Nat. Commun.">
        <title>Thousands of microbial genomes shed light on interconnected biogeochemical processes in an aquifer system.</title>
        <authorList>
            <person name="Anantharaman K."/>
            <person name="Brown C.T."/>
            <person name="Hug L.A."/>
            <person name="Sharon I."/>
            <person name="Castelle C.J."/>
            <person name="Probst A.J."/>
            <person name="Thomas B.C."/>
            <person name="Singh A."/>
            <person name="Wilkins M.J."/>
            <person name="Karaoz U."/>
            <person name="Brodie E.L."/>
            <person name="Williams K.H."/>
            <person name="Hubbard S.S."/>
            <person name="Banfield J.F."/>
        </authorList>
    </citation>
    <scope>NUCLEOTIDE SEQUENCE [LARGE SCALE GENOMIC DNA]</scope>
</reference>
<protein>
    <submittedName>
        <fullName evidence="3">Uncharacterized protein</fullName>
    </submittedName>
</protein>
<dbReference type="InterPro" id="IPR008969">
    <property type="entry name" value="CarboxyPept-like_regulatory"/>
</dbReference>
<dbReference type="SUPFAM" id="SSF49464">
    <property type="entry name" value="Carboxypeptidase regulatory domain-like"/>
    <property type="match status" value="1"/>
</dbReference>
<evidence type="ECO:0000313" key="4">
    <source>
        <dbReference type="Proteomes" id="UP000177103"/>
    </source>
</evidence>
<comment type="caution">
    <text evidence="3">The sequence shown here is derived from an EMBL/GenBank/DDBJ whole genome shotgun (WGS) entry which is preliminary data.</text>
</comment>
<keyword evidence="2" id="KW-0472">Membrane</keyword>
<feature type="transmembrane region" description="Helical" evidence="2">
    <location>
        <begin position="30"/>
        <end position="48"/>
    </location>
</feature>
<organism evidence="3 4">
    <name type="scientific">Candidatus Woykebacteria bacterium RBG_13_40_7b</name>
    <dbReference type="NCBI Taxonomy" id="1802594"/>
    <lineage>
        <taxon>Bacteria</taxon>
        <taxon>Candidatus Woykeibacteriota</taxon>
    </lineage>
</organism>
<accession>A0A1G1WB17</accession>